<name>A0A7J3MZA0_9CREN</name>
<gene>
    <name evidence="1" type="ORF">ENT99_01985</name>
    <name evidence="2" type="ORF">ENU64_05435</name>
</gene>
<dbReference type="AlphaFoldDB" id="A0A7J3MZA0"/>
<evidence type="ECO:0000313" key="2">
    <source>
        <dbReference type="EMBL" id="HGT98854.1"/>
    </source>
</evidence>
<accession>A0A7J3MZA0</accession>
<dbReference type="EMBL" id="DTAU01000044">
    <property type="protein sequence ID" value="HFQ78459.1"/>
    <property type="molecule type" value="Genomic_DNA"/>
</dbReference>
<organism evidence="2">
    <name type="scientific">Ignisphaera aggregans</name>
    <dbReference type="NCBI Taxonomy" id="334771"/>
    <lineage>
        <taxon>Archaea</taxon>
        <taxon>Thermoproteota</taxon>
        <taxon>Thermoprotei</taxon>
        <taxon>Desulfurococcales</taxon>
        <taxon>Desulfurococcaceae</taxon>
        <taxon>Ignisphaera</taxon>
    </lineage>
</organism>
<protein>
    <submittedName>
        <fullName evidence="2">Uncharacterized protein</fullName>
    </submittedName>
</protein>
<proteinExistence type="predicted"/>
<evidence type="ECO:0000313" key="1">
    <source>
        <dbReference type="EMBL" id="HFQ78459.1"/>
    </source>
</evidence>
<dbReference type="EMBL" id="DTDH01000159">
    <property type="protein sequence ID" value="HGT98854.1"/>
    <property type="molecule type" value="Genomic_DNA"/>
</dbReference>
<sequence>MNYNSVYIRTLLEKSFKKVYVIEEGARCILFLALHNNAQYLITVINGDYSIYSKVVPADLLIETYWNCNYVLYTPQGLYAFAKNVEELINKIIAIVMKYDKAYHHSTSLHSEQTG</sequence>
<comment type="caution">
    <text evidence="2">The sequence shown here is derived from an EMBL/GenBank/DDBJ whole genome shotgun (WGS) entry which is preliminary data.</text>
</comment>
<reference evidence="2" key="1">
    <citation type="journal article" date="2020" name="mSystems">
        <title>Genome- and Community-Level Interaction Insights into Carbon Utilization and Element Cycling Functions of Hydrothermarchaeota in Hydrothermal Sediment.</title>
        <authorList>
            <person name="Zhou Z."/>
            <person name="Liu Y."/>
            <person name="Xu W."/>
            <person name="Pan J."/>
            <person name="Luo Z.H."/>
            <person name="Li M."/>
        </authorList>
    </citation>
    <scope>NUCLEOTIDE SEQUENCE [LARGE SCALE GENOMIC DNA]</scope>
    <source>
        <strain evidence="1">SpSt-629</strain>
        <strain evidence="2">SpSt-688</strain>
    </source>
</reference>